<name>A0A955RK93_9BACT</name>
<dbReference type="PROSITE" id="PS50853">
    <property type="entry name" value="FN3"/>
    <property type="match status" value="1"/>
</dbReference>
<evidence type="ECO:0000313" key="2">
    <source>
        <dbReference type="EMBL" id="MCA9385644.1"/>
    </source>
</evidence>
<proteinExistence type="predicted"/>
<sequence>MKHILKTNKLILLILLIIVTILSQTIYAEETNSTNYSIEGASFGGGGGQTDTTNGGNEYSIFGLIGELSDDRIESTNYRVLPGSPNVLVANVPEIECFETTSSGTTSCSDTDITPDGMVMLCGTSGCYDRARIEIDPQDNTTDTLYSIQIKESGSSTWRYVDGTTFIIEDEATHDINDYLTETTWEGTTSSFNILGLKPGTSYDAQITALHGDFTESMPSPVSTTTTGLPSLFFDIDIDTASGTTSETSAPYAIQLGVLNPVSVSTSNNLIWFDLGTNAISGISMFVEDDYSGLQSPTSLYTIPSLDSDLSSSLEGFGLVGNTTSETYIGPLTVESAFGNGGDIVGGISTTPVAIYNSNGGPLHNGRGSLFVKAKTSTSTPSGDDYQDEITFTITGTF</sequence>
<protein>
    <submittedName>
        <fullName evidence="2">Fibronectin type III domain-containing protein</fullName>
    </submittedName>
</protein>
<evidence type="ECO:0000313" key="3">
    <source>
        <dbReference type="Proteomes" id="UP000754563"/>
    </source>
</evidence>
<dbReference type="InterPro" id="IPR003961">
    <property type="entry name" value="FN3_dom"/>
</dbReference>
<evidence type="ECO:0000259" key="1">
    <source>
        <dbReference type="PROSITE" id="PS50853"/>
    </source>
</evidence>
<dbReference type="CDD" id="cd00063">
    <property type="entry name" value="FN3"/>
    <property type="match status" value="1"/>
</dbReference>
<comment type="caution">
    <text evidence="2">The sequence shown here is derived from an EMBL/GenBank/DDBJ whole genome shotgun (WGS) entry which is preliminary data.</text>
</comment>
<dbReference type="InterPro" id="IPR013783">
    <property type="entry name" value="Ig-like_fold"/>
</dbReference>
<dbReference type="Gene3D" id="2.60.40.10">
    <property type="entry name" value="Immunoglobulins"/>
    <property type="match status" value="1"/>
</dbReference>
<dbReference type="AlphaFoldDB" id="A0A955RK93"/>
<dbReference type="SUPFAM" id="SSF49265">
    <property type="entry name" value="Fibronectin type III"/>
    <property type="match status" value="1"/>
</dbReference>
<organism evidence="2 3">
    <name type="scientific">Candidatus Dojkabacteria bacterium</name>
    <dbReference type="NCBI Taxonomy" id="2099670"/>
    <lineage>
        <taxon>Bacteria</taxon>
        <taxon>Candidatus Dojkabacteria</taxon>
    </lineage>
</organism>
<reference evidence="2" key="2">
    <citation type="journal article" date="2021" name="Microbiome">
        <title>Successional dynamics and alternative stable states in a saline activated sludge microbial community over 9 years.</title>
        <authorList>
            <person name="Wang Y."/>
            <person name="Ye J."/>
            <person name="Ju F."/>
            <person name="Liu L."/>
            <person name="Boyd J.A."/>
            <person name="Deng Y."/>
            <person name="Parks D.H."/>
            <person name="Jiang X."/>
            <person name="Yin X."/>
            <person name="Woodcroft B.J."/>
            <person name="Tyson G.W."/>
            <person name="Hugenholtz P."/>
            <person name="Polz M.F."/>
            <person name="Zhang T."/>
        </authorList>
    </citation>
    <scope>NUCLEOTIDE SEQUENCE</scope>
    <source>
        <strain evidence="2">HKST-UBA11</strain>
    </source>
</reference>
<reference evidence="2" key="1">
    <citation type="submission" date="2020-04" db="EMBL/GenBank/DDBJ databases">
        <authorList>
            <person name="Zhang T."/>
        </authorList>
    </citation>
    <scope>NUCLEOTIDE SEQUENCE</scope>
    <source>
        <strain evidence="2">HKST-UBA11</strain>
    </source>
</reference>
<dbReference type="InterPro" id="IPR036116">
    <property type="entry name" value="FN3_sf"/>
</dbReference>
<feature type="domain" description="Fibronectin type-III" evidence="1">
    <location>
        <begin position="136"/>
        <end position="230"/>
    </location>
</feature>
<dbReference type="EMBL" id="JAGQLH010000033">
    <property type="protein sequence ID" value="MCA9385644.1"/>
    <property type="molecule type" value="Genomic_DNA"/>
</dbReference>
<gene>
    <name evidence="2" type="ORF">KC717_03275</name>
</gene>
<dbReference type="Proteomes" id="UP000754563">
    <property type="component" value="Unassembled WGS sequence"/>
</dbReference>
<accession>A0A955RK93</accession>